<dbReference type="OrthoDB" id="3598281at2759"/>
<feature type="compositionally biased region" description="Basic and acidic residues" evidence="1">
    <location>
        <begin position="503"/>
        <end position="514"/>
    </location>
</feature>
<dbReference type="InterPro" id="IPR027417">
    <property type="entry name" value="P-loop_NTPase"/>
</dbReference>
<dbReference type="STRING" id="135208.A0A4Y9ZMU9"/>
<dbReference type="InterPro" id="IPR045063">
    <property type="entry name" value="Dynamin_N"/>
</dbReference>
<feature type="compositionally biased region" description="Basic and acidic residues" evidence="1">
    <location>
        <begin position="474"/>
        <end position="486"/>
    </location>
</feature>
<dbReference type="Gene3D" id="3.40.50.300">
    <property type="entry name" value="P-loop containing nucleotide triphosphate hydrolases"/>
    <property type="match status" value="1"/>
</dbReference>
<comment type="caution">
    <text evidence="3">The sequence shown here is derived from an EMBL/GenBank/DDBJ whole genome shotgun (WGS) entry which is preliminary data.</text>
</comment>
<evidence type="ECO:0000313" key="3">
    <source>
        <dbReference type="EMBL" id="TFY74759.1"/>
    </source>
</evidence>
<reference evidence="3 4" key="1">
    <citation type="submission" date="2019-02" db="EMBL/GenBank/DDBJ databases">
        <title>Genome sequencing of the rare red list fungi Hericium alpestre (H. flagellum).</title>
        <authorList>
            <person name="Buettner E."/>
            <person name="Kellner H."/>
        </authorList>
    </citation>
    <scope>NUCLEOTIDE SEQUENCE [LARGE SCALE GENOMIC DNA]</scope>
    <source>
        <strain evidence="3 4">DSM 108284</strain>
    </source>
</reference>
<feature type="non-terminal residue" evidence="3">
    <location>
        <position position="607"/>
    </location>
</feature>
<evidence type="ECO:0000259" key="2">
    <source>
        <dbReference type="Pfam" id="PF00350"/>
    </source>
</evidence>
<dbReference type="SUPFAM" id="SSF52540">
    <property type="entry name" value="P-loop containing nucleoside triphosphate hydrolases"/>
    <property type="match status" value="1"/>
</dbReference>
<accession>A0A4Y9ZMU9</accession>
<proteinExistence type="predicted"/>
<dbReference type="AlphaFoldDB" id="A0A4Y9ZMU9"/>
<organism evidence="3 4">
    <name type="scientific">Hericium alpestre</name>
    <dbReference type="NCBI Taxonomy" id="135208"/>
    <lineage>
        <taxon>Eukaryota</taxon>
        <taxon>Fungi</taxon>
        <taxon>Dikarya</taxon>
        <taxon>Basidiomycota</taxon>
        <taxon>Agaricomycotina</taxon>
        <taxon>Agaricomycetes</taxon>
        <taxon>Russulales</taxon>
        <taxon>Hericiaceae</taxon>
        <taxon>Hericium</taxon>
    </lineage>
</organism>
<dbReference type="Proteomes" id="UP000298061">
    <property type="component" value="Unassembled WGS sequence"/>
</dbReference>
<gene>
    <name evidence="3" type="ORF">EWM64_g9252</name>
</gene>
<evidence type="ECO:0000256" key="1">
    <source>
        <dbReference type="SAM" id="MobiDB-lite"/>
    </source>
</evidence>
<protein>
    <recommendedName>
        <fullName evidence="2">Dynamin N-terminal domain-containing protein</fullName>
    </recommendedName>
</protein>
<name>A0A4Y9ZMU9_9AGAM</name>
<feature type="region of interest" description="Disordered" evidence="1">
    <location>
        <begin position="474"/>
        <end position="514"/>
    </location>
</feature>
<dbReference type="PANTHER" id="PTHR36681">
    <property type="entry name" value="NUCLEAR GTPASE, GERMINAL CENTER-ASSOCIATED, TANDEM DUPLICATE 3"/>
    <property type="match status" value="1"/>
</dbReference>
<dbReference type="EMBL" id="SFCI01001890">
    <property type="protein sequence ID" value="TFY74759.1"/>
    <property type="molecule type" value="Genomic_DNA"/>
</dbReference>
<evidence type="ECO:0000313" key="4">
    <source>
        <dbReference type="Proteomes" id="UP000298061"/>
    </source>
</evidence>
<dbReference type="PANTHER" id="PTHR36681:SF3">
    <property type="entry name" value="NUCLEAR GTPASE, GERMINAL CENTER-ASSOCIATED, TANDEM DUPLICATE 3"/>
    <property type="match status" value="1"/>
</dbReference>
<feature type="region of interest" description="Disordered" evidence="1">
    <location>
        <begin position="280"/>
        <end position="308"/>
    </location>
</feature>
<sequence length="607" mass="66922">MSRKTQGIFANWKPKRHFKLYTSADEIQFSVESLYEQVRLMARDVHEGVLKQPASITKLRSEVWLSESESTENEKPPVTRIGFCGATGSGKSSVLNSLLGANVVATSALRACTAVVIEVSYHKHATVAADVKFVSPTKWREQISLFLADLKDTDICDIKRQAKLSSSTGGGESVVAAWSKFELVYPGLSLDQFAQMSVDDIVASNAEVSDMLGSTKTISADDAQAFEAEISKYIDSNNVKIKKEPSPTTSIPKASDQGATIATGGLSFLAKLGQIGNTVPPLIKQDPDAPAKVANDPKPGETTQPTDNSKKAVLWPLIEQVAIQCNAPVLSTGAVFIDLPGTSDANAARNRIATDHIASCDHLFIFAPITRAVDDGAANRLMGDSLRRQLIMDGTYDPKKISFIMTKTEDLSCSEVIKNLRLIEQRSDFPSIQEQVVSCDAQHRACQGEHVLAQQFVEDLRRDLLEANKMLDEQEKHEKFQIKQETSEPLLKSGTPLGQSNKRPSDSENPHVKRQRIEGSAEYVAPDAPQSPTEYTSAQIRAMIENGREELAKRRDAVDKAHQNVMSVQRAQLQAQKRLKAYCSLRRSEASTEYLQEDFRQNLKVFR</sequence>
<dbReference type="Pfam" id="PF00350">
    <property type="entry name" value="Dynamin_N"/>
    <property type="match status" value="1"/>
</dbReference>
<keyword evidence="4" id="KW-1185">Reference proteome</keyword>
<feature type="domain" description="Dynamin N-terminal" evidence="2">
    <location>
        <begin position="81"/>
        <end position="239"/>
    </location>
</feature>